<sequence>MDAGRSAASHLPAPGRIAFYGGLGAAAVAGVLDWPVAAAIGIGTVVARRARGSERRKPQRSEHAATT</sequence>
<protein>
    <submittedName>
        <fullName evidence="2">Uncharacterized protein</fullName>
    </submittedName>
</protein>
<dbReference type="EMBL" id="QLYX01000020">
    <property type="protein sequence ID" value="RAY11305.1"/>
    <property type="molecule type" value="Genomic_DNA"/>
</dbReference>
<reference evidence="2 3" key="1">
    <citation type="submission" date="2018-06" db="EMBL/GenBank/DDBJ databases">
        <title>Actinomadura craniellae sp. nov. isolated from marine sponge Craniella sp.</title>
        <authorList>
            <person name="Li L."/>
            <person name="Xu Q.H."/>
            <person name="Lin H.W."/>
            <person name="Lu Y.H."/>
        </authorList>
    </citation>
    <scope>NUCLEOTIDE SEQUENCE [LARGE SCALE GENOMIC DNA]</scope>
    <source>
        <strain evidence="2 3">LHW63021</strain>
    </source>
</reference>
<dbReference type="Proteomes" id="UP000251891">
    <property type="component" value="Unassembled WGS sequence"/>
</dbReference>
<evidence type="ECO:0000313" key="2">
    <source>
        <dbReference type="EMBL" id="RAY11305.1"/>
    </source>
</evidence>
<gene>
    <name evidence="2" type="ORF">DPM19_31020</name>
</gene>
<keyword evidence="1" id="KW-0812">Transmembrane</keyword>
<evidence type="ECO:0000256" key="1">
    <source>
        <dbReference type="SAM" id="Phobius"/>
    </source>
</evidence>
<organism evidence="2 3">
    <name type="scientific">Actinomadura craniellae</name>
    <dbReference type="NCBI Taxonomy" id="2231787"/>
    <lineage>
        <taxon>Bacteria</taxon>
        <taxon>Bacillati</taxon>
        <taxon>Actinomycetota</taxon>
        <taxon>Actinomycetes</taxon>
        <taxon>Streptosporangiales</taxon>
        <taxon>Thermomonosporaceae</taxon>
        <taxon>Actinomadura</taxon>
    </lineage>
</organism>
<evidence type="ECO:0000313" key="3">
    <source>
        <dbReference type="Proteomes" id="UP000251891"/>
    </source>
</evidence>
<feature type="transmembrane region" description="Helical" evidence="1">
    <location>
        <begin position="20"/>
        <end position="47"/>
    </location>
</feature>
<dbReference type="AlphaFoldDB" id="A0A365GWV4"/>
<keyword evidence="3" id="KW-1185">Reference proteome</keyword>
<keyword evidence="1" id="KW-0472">Membrane</keyword>
<keyword evidence="1" id="KW-1133">Transmembrane helix</keyword>
<comment type="caution">
    <text evidence="2">The sequence shown here is derived from an EMBL/GenBank/DDBJ whole genome shotgun (WGS) entry which is preliminary data.</text>
</comment>
<proteinExistence type="predicted"/>
<name>A0A365GWV4_9ACTN</name>
<accession>A0A365GWV4</accession>